<dbReference type="AlphaFoldDB" id="A0A0F9FGF1"/>
<protein>
    <recommendedName>
        <fullName evidence="2">LSM domain-containing protein</fullName>
    </recommendedName>
</protein>
<reference evidence="1" key="1">
    <citation type="journal article" date="2015" name="Nature">
        <title>Complex archaea that bridge the gap between prokaryotes and eukaryotes.</title>
        <authorList>
            <person name="Spang A."/>
            <person name="Saw J.H."/>
            <person name="Jorgensen S.L."/>
            <person name="Zaremba-Niedzwiedzka K."/>
            <person name="Martijn J."/>
            <person name="Lind A.E."/>
            <person name="van Eijk R."/>
            <person name="Schleper C."/>
            <person name="Guy L."/>
            <person name="Ettema T.J."/>
        </authorList>
    </citation>
    <scope>NUCLEOTIDE SEQUENCE</scope>
</reference>
<gene>
    <name evidence="1" type="ORF">LCGC14_2307760</name>
</gene>
<evidence type="ECO:0008006" key="2">
    <source>
        <dbReference type="Google" id="ProtNLM"/>
    </source>
</evidence>
<accession>A0A0F9FGF1</accession>
<sequence length="64" mass="7395">MVYDDLLNKGVFIRLNTERGEKELIGQYIAFEDPLLLISSRGKKYRINPSMIIEIREALGKVEP</sequence>
<organism evidence="1">
    <name type="scientific">marine sediment metagenome</name>
    <dbReference type="NCBI Taxonomy" id="412755"/>
    <lineage>
        <taxon>unclassified sequences</taxon>
        <taxon>metagenomes</taxon>
        <taxon>ecological metagenomes</taxon>
    </lineage>
</organism>
<evidence type="ECO:0000313" key="1">
    <source>
        <dbReference type="EMBL" id="KKL50212.1"/>
    </source>
</evidence>
<name>A0A0F9FGF1_9ZZZZ</name>
<dbReference type="EMBL" id="LAZR01032683">
    <property type="protein sequence ID" value="KKL50212.1"/>
    <property type="molecule type" value="Genomic_DNA"/>
</dbReference>
<proteinExistence type="predicted"/>
<comment type="caution">
    <text evidence="1">The sequence shown here is derived from an EMBL/GenBank/DDBJ whole genome shotgun (WGS) entry which is preliminary data.</text>
</comment>